<dbReference type="Proteomes" id="UP001213681">
    <property type="component" value="Unassembled WGS sequence"/>
</dbReference>
<evidence type="ECO:0000313" key="2">
    <source>
        <dbReference type="Proteomes" id="UP001213681"/>
    </source>
</evidence>
<dbReference type="AlphaFoldDB" id="A0AAD6FZB8"/>
<proteinExistence type="predicted"/>
<dbReference type="PANTHER" id="PTHR47785:SF5">
    <property type="entry name" value="ZN(II)2CYS6 TRANSCRIPTION FACTOR (EUROFUNG)"/>
    <property type="match status" value="1"/>
</dbReference>
<dbReference type="InterPro" id="IPR053181">
    <property type="entry name" value="EcdB-like_regulator"/>
</dbReference>
<evidence type="ECO:0000313" key="1">
    <source>
        <dbReference type="EMBL" id="KAJ5438417.1"/>
    </source>
</evidence>
<dbReference type="EMBL" id="JAPVEA010000008">
    <property type="protein sequence ID" value="KAJ5438417.1"/>
    <property type="molecule type" value="Genomic_DNA"/>
</dbReference>
<dbReference type="RefSeq" id="XP_056761646.1">
    <property type="nucleotide sequence ID" value="XM_056912797.1"/>
</dbReference>
<keyword evidence="2" id="KW-1185">Reference proteome</keyword>
<dbReference type="GeneID" id="81603040"/>
<organism evidence="1 2">
    <name type="scientific">Penicillium daleae</name>
    <dbReference type="NCBI Taxonomy" id="63821"/>
    <lineage>
        <taxon>Eukaryota</taxon>
        <taxon>Fungi</taxon>
        <taxon>Dikarya</taxon>
        <taxon>Ascomycota</taxon>
        <taxon>Pezizomycotina</taxon>
        <taxon>Eurotiomycetes</taxon>
        <taxon>Eurotiomycetidae</taxon>
        <taxon>Eurotiales</taxon>
        <taxon>Aspergillaceae</taxon>
        <taxon>Penicillium</taxon>
    </lineage>
</organism>
<name>A0AAD6FZB8_9EURO</name>
<dbReference type="PANTHER" id="PTHR47785">
    <property type="entry name" value="ZN(II)2CYS6 TRANSCRIPTION FACTOR (EUROFUNG)-RELATED-RELATED"/>
    <property type="match status" value="1"/>
</dbReference>
<dbReference type="CDD" id="cd12148">
    <property type="entry name" value="fungal_TF_MHR"/>
    <property type="match status" value="1"/>
</dbReference>
<sequence length="559" mass="63059">MGIEAMLRWPVCKEYLHQLGISTSETLVELLGQVSSHIAPATIGHESPGFNRQTILHLVENFLVNNNVKNPIIDPVELRRDAEEFLDSSYRHGGRFCRLVSRHQVAWRFMLIARCFKLLVLAISSISTSLTDHAPPGQVMVPRDAPEFRAADLYFQESQRHMGTLYCENTLISVQCAFLSGVYLMYTMRIMAAWKAFVQASTQCLGYFASRRRLKVSFESHAQSRDEVLEHGGQTSANLRALEDSLYWSCLKSEIELRLELGLPGSGISGIQYPNIFPSVPSLDCSEINARSSQTSSSSEADRGFLVNGWLFYLGEIALKRMQYRVLTYRYEHSDGSTCREEDSTDGNSALWHSVVEFDMQLQQWLQWLPPSMRFSATSTEPLYDILPWVLRGHHIDVIEILRFPAILVILNNRKLGPSAVNANLPSVCSETTSQLAKEYLESAVRRIEANAEGLLHRHQGSWLTMRSCTRSALALLALKLHCQSESQSNCSEDQVPEDTRANNLTPSRVPLQADFILPSRWRHAVILVSSMLKAWESESPDVGRLRLVVEGLLSLCRA</sequence>
<accession>A0AAD6FZB8</accession>
<gene>
    <name evidence="1" type="ORF">N7458_009415</name>
</gene>
<reference evidence="1" key="1">
    <citation type="submission" date="2022-12" db="EMBL/GenBank/DDBJ databases">
        <authorList>
            <person name="Petersen C."/>
        </authorList>
    </citation>
    <scope>NUCLEOTIDE SEQUENCE</scope>
    <source>
        <strain evidence="1">IBT 16125</strain>
    </source>
</reference>
<evidence type="ECO:0008006" key="3">
    <source>
        <dbReference type="Google" id="ProtNLM"/>
    </source>
</evidence>
<reference evidence="1" key="2">
    <citation type="journal article" date="2023" name="IMA Fungus">
        <title>Comparative genomic study of the Penicillium genus elucidates a diverse pangenome and 15 lateral gene transfer events.</title>
        <authorList>
            <person name="Petersen C."/>
            <person name="Sorensen T."/>
            <person name="Nielsen M.R."/>
            <person name="Sondergaard T.E."/>
            <person name="Sorensen J.L."/>
            <person name="Fitzpatrick D.A."/>
            <person name="Frisvad J.C."/>
            <person name="Nielsen K.L."/>
        </authorList>
    </citation>
    <scope>NUCLEOTIDE SEQUENCE</scope>
    <source>
        <strain evidence="1">IBT 16125</strain>
    </source>
</reference>
<comment type="caution">
    <text evidence="1">The sequence shown here is derived from an EMBL/GenBank/DDBJ whole genome shotgun (WGS) entry which is preliminary data.</text>
</comment>
<protein>
    <recommendedName>
        <fullName evidence="3">Transcription factor domain-containing protein</fullName>
    </recommendedName>
</protein>